<reference evidence="1" key="1">
    <citation type="journal article" date="2020" name="Nat. Commun.">
        <title>Large-scale genome sequencing of mycorrhizal fungi provides insights into the early evolution of symbiotic traits.</title>
        <authorList>
            <person name="Miyauchi S."/>
            <person name="Kiss E."/>
            <person name="Kuo A."/>
            <person name="Drula E."/>
            <person name="Kohler A."/>
            <person name="Sanchez-Garcia M."/>
            <person name="Morin E."/>
            <person name="Andreopoulos B."/>
            <person name="Barry K.W."/>
            <person name="Bonito G."/>
            <person name="Buee M."/>
            <person name="Carver A."/>
            <person name="Chen C."/>
            <person name="Cichocki N."/>
            <person name="Clum A."/>
            <person name="Culley D."/>
            <person name="Crous P.W."/>
            <person name="Fauchery L."/>
            <person name="Girlanda M."/>
            <person name="Hayes R.D."/>
            <person name="Keri Z."/>
            <person name="LaButti K."/>
            <person name="Lipzen A."/>
            <person name="Lombard V."/>
            <person name="Magnuson J."/>
            <person name="Maillard F."/>
            <person name="Murat C."/>
            <person name="Nolan M."/>
            <person name="Ohm R.A."/>
            <person name="Pangilinan J."/>
            <person name="Pereira M.F."/>
            <person name="Perotto S."/>
            <person name="Peter M."/>
            <person name="Pfister S."/>
            <person name="Riley R."/>
            <person name="Sitrit Y."/>
            <person name="Stielow J.B."/>
            <person name="Szollosi G."/>
            <person name="Zifcakova L."/>
            <person name="Stursova M."/>
            <person name="Spatafora J.W."/>
            <person name="Tedersoo L."/>
            <person name="Vaario L.M."/>
            <person name="Yamada A."/>
            <person name="Yan M."/>
            <person name="Wang P."/>
            <person name="Xu J."/>
            <person name="Bruns T."/>
            <person name="Baldrian P."/>
            <person name="Vilgalys R."/>
            <person name="Dunand C."/>
            <person name="Henrissat B."/>
            <person name="Grigoriev I.V."/>
            <person name="Hibbett D."/>
            <person name="Nagy L.G."/>
            <person name="Martin F.M."/>
        </authorList>
    </citation>
    <scope>NUCLEOTIDE SEQUENCE</scope>
    <source>
        <strain evidence="1">UP504</strain>
    </source>
</reference>
<organism evidence="1 2">
    <name type="scientific">Hydnum rufescens UP504</name>
    <dbReference type="NCBI Taxonomy" id="1448309"/>
    <lineage>
        <taxon>Eukaryota</taxon>
        <taxon>Fungi</taxon>
        <taxon>Dikarya</taxon>
        <taxon>Basidiomycota</taxon>
        <taxon>Agaricomycotina</taxon>
        <taxon>Agaricomycetes</taxon>
        <taxon>Cantharellales</taxon>
        <taxon>Hydnaceae</taxon>
        <taxon>Hydnum</taxon>
    </lineage>
</organism>
<evidence type="ECO:0000313" key="2">
    <source>
        <dbReference type="Proteomes" id="UP000886523"/>
    </source>
</evidence>
<comment type="caution">
    <text evidence="1">The sequence shown here is derived from an EMBL/GenBank/DDBJ whole genome shotgun (WGS) entry which is preliminary data.</text>
</comment>
<gene>
    <name evidence="1" type="ORF">BS47DRAFT_1361257</name>
</gene>
<dbReference type="Proteomes" id="UP000886523">
    <property type="component" value="Unassembled WGS sequence"/>
</dbReference>
<sequence length="176" mass="19275">MAESWEMPTGGGFGGTDRVSEVAADSNGHVVLPGDLLPTNHILMLKVNESGINGLREPFKDMPRRLWLLWKWMGDMTLRNGGAVQSPAWQELGNSFSDVWGPAEFDQCGIAICIYDMSALPSHQQVLAGELEVVCNLHSYEALNAILSSSVEWYGTNNSSKGYNNEGSDNECMKCC</sequence>
<name>A0A9P6DUB4_9AGAM</name>
<proteinExistence type="predicted"/>
<accession>A0A9P6DUB4</accession>
<dbReference type="EMBL" id="MU128953">
    <property type="protein sequence ID" value="KAF9515181.1"/>
    <property type="molecule type" value="Genomic_DNA"/>
</dbReference>
<keyword evidence="2" id="KW-1185">Reference proteome</keyword>
<dbReference type="AlphaFoldDB" id="A0A9P6DUB4"/>
<evidence type="ECO:0000313" key="1">
    <source>
        <dbReference type="EMBL" id="KAF9515181.1"/>
    </source>
</evidence>
<protein>
    <submittedName>
        <fullName evidence="1">Uncharacterized protein</fullName>
    </submittedName>
</protein>